<feature type="domain" description="Glycoside hydrolase family 31 TIM barrel" evidence="3">
    <location>
        <begin position="298"/>
        <end position="619"/>
    </location>
</feature>
<dbReference type="InterPro" id="IPR013780">
    <property type="entry name" value="Glyco_hydro_b"/>
</dbReference>
<dbReference type="SUPFAM" id="SSF74650">
    <property type="entry name" value="Galactose mutarotase-like"/>
    <property type="match status" value="1"/>
</dbReference>
<evidence type="ECO:0000259" key="5">
    <source>
        <dbReference type="Pfam" id="PF21365"/>
    </source>
</evidence>
<sequence length="869" mass="96692">MLVERPLTNLSPAAEQPKDAFKLTNAQGFEWTLGFLTPTIFKINVVGPNHPLPQQSNVHWSAQPLAVSSKIDAAAKKATISVEGLTRDVTIAWDDTPIVEVHESVQGSSEKIRIFGDTPHKSYCYSDKGFTRYTRFNNHNLHVGMGEKAAPLDLTHRSFSISGSDAASYDAYLSDPLYKHTPFLMSLPKPVDVDGNAQPLTSVVGIYSASNSDANWDVGRFIDEPWTMFKKYAQHWGGLEEYILFGEHAQQVVSQFSDLVGRPLLVPRDWLGYLASGMGLGESDTPIAQELLSGWPGMCKQNDIPCSAIHLSSGYTVDNEGNRLVFTMNTKRYPDFAEMVKTFHKAGIRVTPNIKPYVLQAHPDYQKLYEAGALFTDPHNDNKPVVTRIWSSLPGFNALGSWVDLTSKAGRDWWRQGVLELCKLGVDSVWNDNNEFLLFDDAFECKNELVGDAKTDGNRTGEPTPIGLLGRMTNTELMARESHDALITHHPERRPFVLTRSANVGTQKWAASTWSGDNRTSWHNLRGSVAMNLNAQMSLMQSYGNDIGGFAGPLPSPELFVRWIQSGITQPRFCIHSFKPCKEDPLGVKLNNLPWMYPEVVDVIRSTIKRRYELLPFINNLNWRSHLAAEPMNTWLGWGEFAADPEVYKKEVLEGFDYWIGYGQLLVAGAYHENELSRRVYLPTAGKDDSKVYYDTNAPFKVYKSGQWVENVSTPLSHFAVFAREGTVVPVGLPKVTLTQSEGLATITCSGTKILTEEEGGQCVHDDWRGVEVFPSPADAASPSQYTYTWIEDDGVSANPATAEIQLDISSTKDEVTVKATATKNDFKPLWANTLWVILPRPDTRKVAGATKTMLYKGQTAYAVTVSGL</sequence>
<keyword evidence="7" id="KW-1185">Reference proteome</keyword>
<accession>A0A5C3DUL2</accession>
<dbReference type="InterPro" id="IPR000322">
    <property type="entry name" value="Glyco_hydro_31_TIM"/>
</dbReference>
<feature type="domain" description="Glycosyl hydrolase family 31 C-terminal" evidence="5">
    <location>
        <begin position="640"/>
        <end position="729"/>
    </location>
</feature>
<dbReference type="InterPro" id="IPR011013">
    <property type="entry name" value="Gal_mutarotase_sf_dom"/>
</dbReference>
<reference evidence="6 7" key="1">
    <citation type="submission" date="2018-03" db="EMBL/GenBank/DDBJ databases">
        <authorList>
            <person name="Guldener U."/>
        </authorList>
    </citation>
    <scope>NUCLEOTIDE SEQUENCE [LARGE SCALE GENOMIC DNA]</scope>
    <source>
        <strain evidence="6 7">NBRC100155</strain>
    </source>
</reference>
<dbReference type="AlphaFoldDB" id="A0A5C3DUL2"/>
<dbReference type="Gene3D" id="3.20.20.80">
    <property type="entry name" value="Glycosidases"/>
    <property type="match status" value="1"/>
</dbReference>
<dbReference type="CDD" id="cd14752">
    <property type="entry name" value="GH31_N"/>
    <property type="match status" value="1"/>
</dbReference>
<dbReference type="Proteomes" id="UP000324022">
    <property type="component" value="Unassembled WGS sequence"/>
</dbReference>
<dbReference type="GO" id="GO:0005975">
    <property type="term" value="P:carbohydrate metabolic process"/>
    <property type="evidence" value="ECO:0007669"/>
    <property type="project" value="InterPro"/>
</dbReference>
<evidence type="ECO:0000313" key="7">
    <source>
        <dbReference type="Proteomes" id="UP000324022"/>
    </source>
</evidence>
<dbReference type="Gene3D" id="2.60.40.1180">
    <property type="entry name" value="Golgi alpha-mannosidase II"/>
    <property type="match status" value="1"/>
</dbReference>
<feature type="domain" description="Glycoside hydrolase family 31 N-terminal" evidence="4">
    <location>
        <begin position="54"/>
        <end position="187"/>
    </location>
</feature>
<evidence type="ECO:0000313" key="6">
    <source>
        <dbReference type="EMBL" id="SPO22164.1"/>
    </source>
</evidence>
<dbReference type="Pfam" id="PF01055">
    <property type="entry name" value="Glyco_hydro_31_2nd"/>
    <property type="match status" value="1"/>
</dbReference>
<proteinExistence type="inferred from homology"/>
<name>A0A5C3DUL2_9BASI</name>
<dbReference type="OrthoDB" id="1334205at2759"/>
<keyword evidence="2" id="KW-0378">Hydrolase</keyword>
<evidence type="ECO:0000256" key="2">
    <source>
        <dbReference type="RuleBase" id="RU361185"/>
    </source>
</evidence>
<evidence type="ECO:0000259" key="3">
    <source>
        <dbReference type="Pfam" id="PF01055"/>
    </source>
</evidence>
<dbReference type="EMBL" id="OOIN01000003">
    <property type="protein sequence ID" value="SPO22164.1"/>
    <property type="molecule type" value="Genomic_DNA"/>
</dbReference>
<dbReference type="Pfam" id="PF21365">
    <property type="entry name" value="Glyco_hydro_31_3rd"/>
    <property type="match status" value="1"/>
</dbReference>
<comment type="similarity">
    <text evidence="1 2">Belongs to the glycosyl hydrolase 31 family.</text>
</comment>
<dbReference type="Pfam" id="PF13802">
    <property type="entry name" value="Gal_mutarotas_2"/>
    <property type="match status" value="1"/>
</dbReference>
<dbReference type="InterPro" id="IPR025887">
    <property type="entry name" value="Glyco_hydro_31_N_dom"/>
</dbReference>
<evidence type="ECO:0000256" key="1">
    <source>
        <dbReference type="ARBA" id="ARBA00007806"/>
    </source>
</evidence>
<organism evidence="6 7">
    <name type="scientific">Ustilago trichophora</name>
    <dbReference type="NCBI Taxonomy" id="86804"/>
    <lineage>
        <taxon>Eukaryota</taxon>
        <taxon>Fungi</taxon>
        <taxon>Dikarya</taxon>
        <taxon>Basidiomycota</taxon>
        <taxon>Ustilaginomycotina</taxon>
        <taxon>Ustilaginomycetes</taxon>
        <taxon>Ustilaginales</taxon>
        <taxon>Ustilaginaceae</taxon>
        <taxon>Ustilago</taxon>
    </lineage>
</organism>
<dbReference type="SUPFAM" id="SSF51445">
    <property type="entry name" value="(Trans)glycosidases"/>
    <property type="match status" value="1"/>
</dbReference>
<dbReference type="Gene3D" id="2.60.40.1760">
    <property type="entry name" value="glycosyl hydrolase (family 31)"/>
    <property type="match status" value="1"/>
</dbReference>
<dbReference type="GO" id="GO:0030246">
    <property type="term" value="F:carbohydrate binding"/>
    <property type="evidence" value="ECO:0007669"/>
    <property type="project" value="InterPro"/>
</dbReference>
<dbReference type="InterPro" id="IPR017853">
    <property type="entry name" value="GH"/>
</dbReference>
<dbReference type="PANTHER" id="PTHR22762:SF165">
    <property type="entry name" value="PUTATIVE (AFU_ORTHOLOGUE AFUA_1G06560)-RELATED"/>
    <property type="match status" value="1"/>
</dbReference>
<evidence type="ECO:0000259" key="4">
    <source>
        <dbReference type="Pfam" id="PF13802"/>
    </source>
</evidence>
<dbReference type="PANTHER" id="PTHR22762">
    <property type="entry name" value="ALPHA-GLUCOSIDASE"/>
    <property type="match status" value="1"/>
</dbReference>
<keyword evidence="2" id="KW-0326">Glycosidase</keyword>
<protein>
    <submittedName>
        <fullName evidence="6">Related to alpha-glucosidase</fullName>
    </submittedName>
</protein>
<dbReference type="InterPro" id="IPR048395">
    <property type="entry name" value="Glyco_hydro_31_C"/>
</dbReference>
<gene>
    <name evidence="6" type="ORF">UTRI_02172_B</name>
</gene>
<dbReference type="GO" id="GO:0004553">
    <property type="term" value="F:hydrolase activity, hydrolyzing O-glycosyl compounds"/>
    <property type="evidence" value="ECO:0007669"/>
    <property type="project" value="InterPro"/>
</dbReference>